<dbReference type="RefSeq" id="WP_197548271.1">
    <property type="nucleotide sequence ID" value="NZ_CP063164.1"/>
</dbReference>
<keyword evidence="8" id="KW-1185">Reference proteome</keyword>
<dbReference type="Pfam" id="PF12867">
    <property type="entry name" value="DinB_2"/>
    <property type="match status" value="1"/>
</dbReference>
<dbReference type="InterPro" id="IPR025714">
    <property type="entry name" value="Methyltranfer_dom"/>
</dbReference>
<protein>
    <submittedName>
        <fullName evidence="7">5-histidylcysteine sulfoxide synthase</fullName>
    </submittedName>
</protein>
<dbReference type="NCBIfam" id="TIGR04344">
    <property type="entry name" value="ovoA_Nterm"/>
    <property type="match status" value="1"/>
</dbReference>
<reference evidence="7 8" key="1">
    <citation type="submission" date="2020-10" db="EMBL/GenBank/DDBJ databases">
        <title>The genome of sulfurovum sp.</title>
        <authorList>
            <person name="Xie S."/>
            <person name="Shao Z."/>
            <person name="Jiang L."/>
        </authorList>
    </citation>
    <scope>NUCLEOTIDE SEQUENCE [LARGE SCALE GENOMIC DNA]</scope>
    <source>
        <strain evidence="7 8">ST-419</strain>
    </source>
</reference>
<evidence type="ECO:0000256" key="2">
    <source>
        <dbReference type="ARBA" id="ARBA00023004"/>
    </source>
</evidence>
<dbReference type="Pfam" id="PF13847">
    <property type="entry name" value="Methyltransf_31"/>
    <property type="match status" value="1"/>
</dbReference>
<dbReference type="InterPro" id="IPR029063">
    <property type="entry name" value="SAM-dependent_MTases_sf"/>
</dbReference>
<dbReference type="PANTHER" id="PTHR23150:SF26">
    <property type="entry name" value="GENERIC METHYLTRANSFERASE"/>
    <property type="match status" value="1"/>
</dbReference>
<feature type="domain" description="DinB-like" evidence="5">
    <location>
        <begin position="29"/>
        <end position="164"/>
    </location>
</feature>
<dbReference type="AlphaFoldDB" id="A0A7M1S291"/>
<evidence type="ECO:0000256" key="1">
    <source>
        <dbReference type="ARBA" id="ARBA00023002"/>
    </source>
</evidence>
<gene>
    <name evidence="7" type="primary">ovoA</name>
    <name evidence="7" type="ORF">IMZ28_08980</name>
</gene>
<dbReference type="InterPro" id="IPR051043">
    <property type="entry name" value="Sulfatase_Mod_Factor_Kinase"/>
</dbReference>
<dbReference type="InterPro" id="IPR024775">
    <property type="entry name" value="DinB-like"/>
</dbReference>
<dbReference type="SUPFAM" id="SSF56436">
    <property type="entry name" value="C-type lectin-like"/>
    <property type="match status" value="1"/>
</dbReference>
<dbReference type="GO" id="GO:0120147">
    <property type="term" value="F:formylglycine-generating oxidase activity"/>
    <property type="evidence" value="ECO:0007669"/>
    <property type="project" value="TreeGrafter"/>
</dbReference>
<evidence type="ECO:0000313" key="7">
    <source>
        <dbReference type="EMBL" id="QOR61563.1"/>
    </source>
</evidence>
<keyword evidence="1" id="KW-0560">Oxidoreductase</keyword>
<name>A0A7M1S291_9BACT</name>
<dbReference type="InterPro" id="IPR027577">
    <property type="entry name" value="OvoA_Nterm"/>
</dbReference>
<sequence length="705" mass="81976">MPLCEPQLSMPELDGNDIHAKRMEIKAYFQYCYKRYESLFETIADEKLYFQKADPLRQPLIFYYGHTAVFFINKLKLAKIIDQRIDPYLESIFAVGVDEMSWDDLNDQHYSWPTLKQTQKYRDSVYNLVSELTDKLPLTLPITWESPWWVILMGIEHENIHLETSSVLIRQLPLEGVENLPAWQVSQKVGSAPVNTLVPVPSGSVHLGKVWDDHFYGWDNEYGIHHANIPAFKASKYLVSNAEYSAFIEEGGYHNDSFWDEEGNAWRMYQKANRPRFWIEKEDGYYLRTMTEEIPLPMNWPVEVNCLEAEAFCRWKSQKEGRCIVLPTEDEYMRLYDFSQLSGCKGLIEEGQSDSNIALTKAASSTPVDCCRHGDFFDITGNVWQWTRTPMYPYEGFKVHPVYDDFTVPTFDGKHNLIKGGSWISSGNLAGRKSRYAFRKHFYQHAGFRYIESEYEEKIMTNAYTTDGVISQYCHFGWGENRLGVENYPAKCARMALEYMGSRPRKRAFDVGCAIGRSSFELAREFDEVIGVDFSARFIQEAQRFKESGVLRYTMPIEGELEEFHEVRLNRFGLEHASKKVNFWQADACNLKPIFTDFDLVFAGNLIDRLYDPQKFLESMAGRIRKGGLLVLTSPYTWQEESTPREKWIGGYKRDGENVTALQGLEEILGDDFTLLDTEDIPFVIQETARKHQYTIAQMSIWERR</sequence>
<evidence type="ECO:0000256" key="3">
    <source>
        <dbReference type="ARBA" id="ARBA00037882"/>
    </source>
</evidence>
<dbReference type="FunFam" id="3.90.1580.10:FF:000006">
    <property type="entry name" value="Generic methyltransferase, putative"/>
    <property type="match status" value="1"/>
</dbReference>
<dbReference type="EMBL" id="CP063164">
    <property type="protein sequence ID" value="QOR61563.1"/>
    <property type="molecule type" value="Genomic_DNA"/>
</dbReference>
<feature type="domain" description="Sulfatase-modifying factor enzyme-like" evidence="4">
    <location>
        <begin position="195"/>
        <end position="451"/>
    </location>
</feature>
<comment type="pathway">
    <text evidence="3">Amino-acid biosynthesis; ergothioneine biosynthesis.</text>
</comment>
<dbReference type="NCBIfam" id="TIGR04345">
    <property type="entry name" value="ovoA_Cterm"/>
    <property type="match status" value="1"/>
</dbReference>
<dbReference type="PANTHER" id="PTHR23150">
    <property type="entry name" value="SULFATASE MODIFYING FACTOR 1, 2"/>
    <property type="match status" value="1"/>
</dbReference>
<evidence type="ECO:0000259" key="4">
    <source>
        <dbReference type="Pfam" id="PF03781"/>
    </source>
</evidence>
<evidence type="ECO:0000259" key="6">
    <source>
        <dbReference type="Pfam" id="PF13847"/>
    </source>
</evidence>
<dbReference type="InterPro" id="IPR027625">
    <property type="entry name" value="OvoA_Cterm"/>
</dbReference>
<dbReference type="InterPro" id="IPR042095">
    <property type="entry name" value="SUMF_sf"/>
</dbReference>
<keyword evidence="2" id="KW-0408">Iron</keyword>
<organism evidence="7 8">
    <name type="scientific">Sulfurovum indicum</name>
    <dbReference type="NCBI Taxonomy" id="2779528"/>
    <lineage>
        <taxon>Bacteria</taxon>
        <taxon>Pseudomonadati</taxon>
        <taxon>Campylobacterota</taxon>
        <taxon>Epsilonproteobacteria</taxon>
        <taxon>Campylobacterales</taxon>
        <taxon>Sulfurovaceae</taxon>
        <taxon>Sulfurovum</taxon>
    </lineage>
</organism>
<dbReference type="InterPro" id="IPR005532">
    <property type="entry name" value="SUMF_dom"/>
</dbReference>
<dbReference type="Gene3D" id="3.90.1580.10">
    <property type="entry name" value="paralog of FGE (formylglycine-generating enzyme)"/>
    <property type="match status" value="1"/>
</dbReference>
<dbReference type="Proteomes" id="UP000595074">
    <property type="component" value="Chromosome"/>
</dbReference>
<evidence type="ECO:0000259" key="5">
    <source>
        <dbReference type="Pfam" id="PF12867"/>
    </source>
</evidence>
<dbReference type="Gene3D" id="3.40.50.150">
    <property type="entry name" value="Vaccinia Virus protein VP39"/>
    <property type="match status" value="1"/>
</dbReference>
<dbReference type="SUPFAM" id="SSF53335">
    <property type="entry name" value="S-adenosyl-L-methionine-dependent methyltransferases"/>
    <property type="match status" value="1"/>
</dbReference>
<dbReference type="InterPro" id="IPR016187">
    <property type="entry name" value="CTDL_fold"/>
</dbReference>
<evidence type="ECO:0000313" key="8">
    <source>
        <dbReference type="Proteomes" id="UP000595074"/>
    </source>
</evidence>
<feature type="domain" description="Methyltransferase" evidence="6">
    <location>
        <begin position="506"/>
        <end position="640"/>
    </location>
</feature>
<accession>A0A7M1S291</accession>
<dbReference type="Pfam" id="PF03781">
    <property type="entry name" value="FGE-sulfatase"/>
    <property type="match status" value="1"/>
</dbReference>
<proteinExistence type="predicted"/>
<dbReference type="KEGG" id="sinu:IMZ28_08980"/>
<dbReference type="CDD" id="cd02440">
    <property type="entry name" value="AdoMet_MTases"/>
    <property type="match status" value="1"/>
</dbReference>